<dbReference type="Gene3D" id="3.40.50.10400">
    <property type="entry name" value="Hypothetical protein PA1492"/>
    <property type="match status" value="1"/>
</dbReference>
<feature type="domain" description="DUF7768" evidence="1">
    <location>
        <begin position="44"/>
        <end position="141"/>
    </location>
</feature>
<dbReference type="EMBL" id="CP136958">
    <property type="protein sequence ID" value="WOT02627.1"/>
    <property type="molecule type" value="Genomic_DNA"/>
</dbReference>
<evidence type="ECO:0000313" key="3">
    <source>
        <dbReference type="Proteomes" id="UP000234560"/>
    </source>
</evidence>
<dbReference type="Proteomes" id="UP000234560">
    <property type="component" value="Chromosome"/>
</dbReference>
<gene>
    <name evidence="2" type="ORF">CYJ47_02305</name>
</gene>
<protein>
    <submittedName>
        <fullName evidence="2">DUF4406 domain-containing protein</fullName>
    </submittedName>
</protein>
<organism evidence="2 3">
    <name type="scientific">Corynebacterium pyruviciproducens</name>
    <dbReference type="NCBI Taxonomy" id="598660"/>
    <lineage>
        <taxon>Bacteria</taxon>
        <taxon>Bacillati</taxon>
        <taxon>Actinomycetota</taxon>
        <taxon>Actinomycetes</taxon>
        <taxon>Mycobacteriales</taxon>
        <taxon>Corynebacteriaceae</taxon>
        <taxon>Corynebacterium</taxon>
    </lineage>
</organism>
<reference evidence="2" key="1">
    <citation type="submission" date="2017-12" db="EMBL/GenBank/DDBJ databases">
        <authorList>
            <person name="Thomas-White K."/>
            <person name="Wolfe A.J."/>
        </authorList>
    </citation>
    <scope>NUCLEOTIDE SEQUENCE</scope>
    <source>
        <strain evidence="2">UMB0763</strain>
    </source>
</reference>
<accession>A0AAF0YSJ9</accession>
<evidence type="ECO:0000313" key="2">
    <source>
        <dbReference type="EMBL" id="WOT02627.1"/>
    </source>
</evidence>
<dbReference type="AlphaFoldDB" id="A0AAF0YSJ9"/>
<dbReference type="KEGG" id="cpyr:CYJ47_02305"/>
<dbReference type="InterPro" id="IPR056670">
    <property type="entry name" value="DUF7768"/>
</dbReference>
<name>A0AAF0YSJ9_9CORY</name>
<dbReference type="Pfam" id="PF24963">
    <property type="entry name" value="DUF7768"/>
    <property type="match status" value="1"/>
</dbReference>
<sequence>MNTLQKDRPLISDLTPWRNSKGYADPTAYKALRAVEISEFGHRPLTYICSPYSGDVQMNVELARDLSAYAVRCRRIPLAPHLLFPQFMDDTDPWDRDLAMFFNRVLLSKCEAMWVYTPRVSPGMKAEISWAHQLELPITYFDHNFAEVNLDD</sequence>
<evidence type="ECO:0000259" key="1">
    <source>
        <dbReference type="Pfam" id="PF24963"/>
    </source>
</evidence>
<reference evidence="2" key="2">
    <citation type="submission" date="2023-10" db="EMBL/GenBank/DDBJ databases">
        <authorList>
            <person name="Choi B."/>
        </authorList>
    </citation>
    <scope>NUCLEOTIDE SEQUENCE</scope>
    <source>
        <strain evidence="2">UMB0763</strain>
    </source>
</reference>
<dbReference type="RefSeq" id="WP_101679270.1">
    <property type="nucleotide sequence ID" value="NZ_CP136958.1"/>
</dbReference>
<proteinExistence type="predicted"/>